<proteinExistence type="inferred from homology"/>
<dbReference type="GO" id="GO:0000271">
    <property type="term" value="P:polysaccharide biosynthetic process"/>
    <property type="evidence" value="ECO:0007669"/>
    <property type="project" value="UniProtKB-KW"/>
</dbReference>
<feature type="domain" description="Stealth protein CR1 conserved region 1" evidence="5">
    <location>
        <begin position="5"/>
        <end position="28"/>
    </location>
</feature>
<sequence>MENAIDVVVTWVDGTDPVWLAEKKAYSPDGTFDEADNIQRYRPSDLFRYWFRGIEKNAPWVNKIFFITYGHVPEWLNTNHPKLRVVTHKEFIPEKYLPTYNSAVIELNLHRIEELSQRFVLFSDDVYLINQTKSEDFFVGDNIKDFGIYKPIIPKESFSHTELNNTILINRHFSNHKKRVLKTVRKFFRLDYGMFNVNNFFALLYSGIMGYKSFHITVPHLKSTFKEIWEIEGDYLDKVCHHRFRSIEDINHWALSHWNIESGRFVPQKINFGHYFSAESEAEIVEAMLKNKYKVICINDENNNYDYEESTAKVKQAFEEKFPEKSSFEK</sequence>
<dbReference type="Proteomes" id="UP000254924">
    <property type="component" value="Unassembled WGS sequence"/>
</dbReference>
<dbReference type="PANTHER" id="PTHR24045">
    <property type="match status" value="1"/>
</dbReference>
<feature type="domain" description="Stealth protein CR2 conserved region 2" evidence="4">
    <location>
        <begin position="40"/>
        <end position="142"/>
    </location>
</feature>
<protein>
    <submittedName>
        <fullName evidence="6">Capsular polysaccharide phosphotransferase wcwK (Stealth protein wcwK)</fullName>
        <ecNumber evidence="6">2.7.-.-</ecNumber>
    </submittedName>
</protein>
<dbReference type="InterPro" id="IPR031358">
    <property type="entry name" value="Stealth_CR1"/>
</dbReference>
<evidence type="ECO:0000256" key="2">
    <source>
        <dbReference type="ARBA" id="ARBA00022679"/>
    </source>
</evidence>
<dbReference type="OrthoDB" id="9776077at2"/>
<dbReference type="GO" id="GO:0016772">
    <property type="term" value="F:transferase activity, transferring phosphorus-containing groups"/>
    <property type="evidence" value="ECO:0007669"/>
    <property type="project" value="InterPro"/>
</dbReference>
<dbReference type="Pfam" id="PF17101">
    <property type="entry name" value="Stealth_CR1"/>
    <property type="match status" value="1"/>
</dbReference>
<dbReference type="EMBL" id="UHFN01000007">
    <property type="protein sequence ID" value="SUN63301.1"/>
    <property type="molecule type" value="Genomic_DNA"/>
</dbReference>
<dbReference type="PANTHER" id="PTHR24045:SF0">
    <property type="entry name" value="N-ACETYLGLUCOSAMINE-1-PHOSPHOTRANSFERASE SUBUNITS ALPHA_BETA"/>
    <property type="match status" value="1"/>
</dbReference>
<keyword evidence="2 6" id="KW-0808">Transferase</keyword>
<evidence type="ECO:0000313" key="7">
    <source>
        <dbReference type="Proteomes" id="UP000254924"/>
    </source>
</evidence>
<dbReference type="EC" id="2.7.-.-" evidence="6"/>
<evidence type="ECO:0000259" key="4">
    <source>
        <dbReference type="Pfam" id="PF11380"/>
    </source>
</evidence>
<evidence type="ECO:0000313" key="6">
    <source>
        <dbReference type="EMBL" id="SUN63301.1"/>
    </source>
</evidence>
<comment type="similarity">
    <text evidence="1">Belongs to the stealth family.</text>
</comment>
<organism evidence="6 7">
    <name type="scientific">Streptococcus hyointestinalis</name>
    <dbReference type="NCBI Taxonomy" id="1337"/>
    <lineage>
        <taxon>Bacteria</taxon>
        <taxon>Bacillati</taxon>
        <taxon>Bacillota</taxon>
        <taxon>Bacilli</taxon>
        <taxon>Lactobacillales</taxon>
        <taxon>Streptococcaceae</taxon>
        <taxon>Streptococcus</taxon>
    </lineage>
</organism>
<evidence type="ECO:0000256" key="3">
    <source>
        <dbReference type="ARBA" id="ARBA00023169"/>
    </source>
</evidence>
<dbReference type="InterPro" id="IPR021520">
    <property type="entry name" value="Stealth_CR2"/>
</dbReference>
<evidence type="ECO:0000259" key="5">
    <source>
        <dbReference type="Pfam" id="PF17101"/>
    </source>
</evidence>
<name>A0A380KE96_9STRE</name>
<accession>A0A380KE96</accession>
<evidence type="ECO:0000256" key="1">
    <source>
        <dbReference type="ARBA" id="ARBA00007583"/>
    </source>
</evidence>
<reference evidence="6 7" key="1">
    <citation type="submission" date="2018-06" db="EMBL/GenBank/DDBJ databases">
        <authorList>
            <consortium name="Pathogen Informatics"/>
            <person name="Doyle S."/>
        </authorList>
    </citation>
    <scope>NUCLEOTIDE SEQUENCE [LARGE SCALE GENOMIC DNA]</scope>
    <source>
        <strain evidence="6 7">NCTC12224</strain>
    </source>
</reference>
<dbReference type="Pfam" id="PF11380">
    <property type="entry name" value="Stealth_CR2"/>
    <property type="match status" value="1"/>
</dbReference>
<dbReference type="AlphaFoldDB" id="A0A380KE96"/>
<keyword evidence="7" id="KW-1185">Reference proteome</keyword>
<dbReference type="InterPro" id="IPR047141">
    <property type="entry name" value="Stealth"/>
</dbReference>
<keyword evidence="3" id="KW-0270">Exopolysaccharide synthesis</keyword>
<gene>
    <name evidence="6" type="primary">wcwK</name>
    <name evidence="6" type="ORF">NCTC12224_02373</name>
</gene>